<keyword evidence="2 3" id="KW-0067">ATP-binding</keyword>
<keyword evidence="1 3" id="KW-0547">Nucleotide-binding</keyword>
<dbReference type="InterPro" id="IPR017441">
    <property type="entry name" value="Protein_kinase_ATP_BS"/>
</dbReference>
<dbReference type="CDD" id="cd05117">
    <property type="entry name" value="STKc_CAMK"/>
    <property type="match status" value="1"/>
</dbReference>
<feature type="domain" description="Protein kinase" evidence="6">
    <location>
        <begin position="130"/>
        <end position="389"/>
    </location>
</feature>
<dbReference type="InterPro" id="IPR011009">
    <property type="entry name" value="Kinase-like_dom_sf"/>
</dbReference>
<organism evidence="8">
    <name type="scientific">Hemiselmis andersenii</name>
    <name type="common">Cryptophyte alga</name>
    <dbReference type="NCBI Taxonomy" id="464988"/>
    <lineage>
        <taxon>Eukaryota</taxon>
        <taxon>Cryptophyceae</taxon>
        <taxon>Cryptomonadales</taxon>
        <taxon>Hemiselmidaceae</taxon>
        <taxon>Hemiselmis</taxon>
    </lineage>
</organism>
<dbReference type="InterPro" id="IPR011993">
    <property type="entry name" value="PH-like_dom_sf"/>
</dbReference>
<dbReference type="Pfam" id="PF00169">
    <property type="entry name" value="PH"/>
    <property type="match status" value="1"/>
</dbReference>
<evidence type="ECO:0000259" key="5">
    <source>
        <dbReference type="PROSITE" id="PS50003"/>
    </source>
</evidence>
<evidence type="ECO:0000256" key="4">
    <source>
        <dbReference type="RuleBase" id="RU000304"/>
    </source>
</evidence>
<dbReference type="SMART" id="SM00220">
    <property type="entry name" value="S_TKc"/>
    <property type="match status" value="1"/>
</dbReference>
<evidence type="ECO:0000256" key="2">
    <source>
        <dbReference type="ARBA" id="ARBA00022840"/>
    </source>
</evidence>
<dbReference type="GO" id="GO:0004674">
    <property type="term" value="F:protein serine/threonine kinase activity"/>
    <property type="evidence" value="ECO:0007669"/>
    <property type="project" value="UniProtKB-KW"/>
</dbReference>
<dbReference type="PROSITE" id="PS50003">
    <property type="entry name" value="PH_DOMAIN"/>
    <property type="match status" value="1"/>
</dbReference>
<name>A0A6U4SCH0_HEMAN</name>
<dbReference type="PROSITE" id="PS50011">
    <property type="entry name" value="PROTEIN_KINASE_DOM"/>
    <property type="match status" value="1"/>
</dbReference>
<dbReference type="SMART" id="SM00233">
    <property type="entry name" value="PH"/>
    <property type="match status" value="1"/>
</dbReference>
<gene>
    <name evidence="8" type="ORF">HAND00432_LOCUS2254</name>
    <name evidence="7" type="ORF">HAND1043_LOCUS23221</name>
</gene>
<feature type="domain" description="PH" evidence="5">
    <location>
        <begin position="12"/>
        <end position="117"/>
    </location>
</feature>
<keyword evidence="4" id="KW-0418">Kinase</keyword>
<dbReference type="InterPro" id="IPR000719">
    <property type="entry name" value="Prot_kinase_dom"/>
</dbReference>
<dbReference type="InterPro" id="IPR008271">
    <property type="entry name" value="Ser/Thr_kinase_AS"/>
</dbReference>
<evidence type="ECO:0000256" key="3">
    <source>
        <dbReference type="PROSITE-ProRule" id="PRU10141"/>
    </source>
</evidence>
<dbReference type="EMBL" id="HBFX01003585">
    <property type="protein sequence ID" value="CAD8947736.1"/>
    <property type="molecule type" value="Transcribed_RNA"/>
</dbReference>
<comment type="similarity">
    <text evidence="4">Belongs to the protein kinase superfamily.</text>
</comment>
<feature type="binding site" evidence="3">
    <location>
        <position position="168"/>
    </location>
    <ligand>
        <name>ATP</name>
        <dbReference type="ChEBI" id="CHEBI:30616"/>
    </ligand>
</feature>
<keyword evidence="4" id="KW-0808">Transferase</keyword>
<protein>
    <recommendedName>
        <fullName evidence="9">Protein kinase domain-containing protein</fullName>
    </recommendedName>
</protein>
<evidence type="ECO:0000259" key="6">
    <source>
        <dbReference type="PROSITE" id="PS50011"/>
    </source>
</evidence>
<dbReference type="PANTHER" id="PTHR24347">
    <property type="entry name" value="SERINE/THREONINE-PROTEIN KINASE"/>
    <property type="match status" value="1"/>
</dbReference>
<proteinExistence type="inferred from homology"/>
<keyword evidence="4" id="KW-0723">Serine/threonine-protein kinase</keyword>
<evidence type="ECO:0000256" key="1">
    <source>
        <dbReference type="ARBA" id="ARBA00022741"/>
    </source>
</evidence>
<dbReference type="SUPFAM" id="SSF56112">
    <property type="entry name" value="Protein kinase-like (PK-like)"/>
    <property type="match status" value="1"/>
</dbReference>
<accession>A0A6U4SCH0</accession>
<dbReference type="EMBL" id="HBFK01038349">
    <property type="protein sequence ID" value="CAD8756711.1"/>
    <property type="molecule type" value="Transcribed_RNA"/>
</dbReference>
<dbReference type="PROSITE" id="PS00107">
    <property type="entry name" value="PROTEIN_KINASE_ATP"/>
    <property type="match status" value="1"/>
</dbReference>
<reference evidence="8" key="1">
    <citation type="submission" date="2021-01" db="EMBL/GenBank/DDBJ databases">
        <authorList>
            <person name="Corre E."/>
            <person name="Pelletier E."/>
            <person name="Niang G."/>
            <person name="Scheremetjew M."/>
            <person name="Finn R."/>
            <person name="Kale V."/>
            <person name="Holt S."/>
            <person name="Cochrane G."/>
            <person name="Meng A."/>
            <person name="Brown T."/>
            <person name="Cohen L."/>
        </authorList>
    </citation>
    <scope>NUCLEOTIDE SEQUENCE</scope>
    <source>
        <strain evidence="7">CCMP441</strain>
        <strain evidence="8">CCMP644</strain>
    </source>
</reference>
<sequence>MGHPTFKIQKHMPEKHGAMKKRGRIFGAWLQRWYKLDWNGSTAMLLSFKNAQLSGQPTKTVSLEHCNIQAVKAMDKPQGYCIVVDTMGGVNPRVHHYYAPSAMEKEEWLHVIRKHAVNTMIENGYEINRNEESSKLGSGSYSTVWKGVCKQTRKVFAIKEMQKSSVKKDEEENLKEEVRISTLVGSHNNIVYMKEFVENRDRFYIVLEYLTGGELFDRIVDSPGGKFTEKDAARILRQVFGALAYLHCKGIVHRDLKPENFLLADETPDAPVKIADFGFACNFDGPNGLWGLCGSPGYVAPEIIQEKQGYGSPVDMWSMGVICYILLSGTPPFVGESDEESFALTLKGKYDKRRLEKVSSGAQDLCSKLLTYSPVRRLSAEGALQHPWITGMAPDRDLGVQDNLRSWRARMRFKKAIIATVATTRLHAIMRQVAARPDAMPDADC</sequence>
<dbReference type="FunFam" id="1.10.510.10:FF:000571">
    <property type="entry name" value="Maternal embryonic leucine zipper kinase"/>
    <property type="match status" value="1"/>
</dbReference>
<evidence type="ECO:0000313" key="7">
    <source>
        <dbReference type="EMBL" id="CAD8756711.1"/>
    </source>
</evidence>
<dbReference type="Gene3D" id="2.30.29.30">
    <property type="entry name" value="Pleckstrin-homology domain (PH domain)/Phosphotyrosine-binding domain (PTB)"/>
    <property type="match status" value="1"/>
</dbReference>
<evidence type="ECO:0008006" key="9">
    <source>
        <dbReference type="Google" id="ProtNLM"/>
    </source>
</evidence>
<dbReference type="Pfam" id="PF00069">
    <property type="entry name" value="Pkinase"/>
    <property type="match status" value="1"/>
</dbReference>
<dbReference type="Gene3D" id="1.10.510.10">
    <property type="entry name" value="Transferase(Phosphotransferase) domain 1"/>
    <property type="match status" value="1"/>
</dbReference>
<dbReference type="SUPFAM" id="SSF50729">
    <property type="entry name" value="PH domain-like"/>
    <property type="match status" value="1"/>
</dbReference>
<dbReference type="PROSITE" id="PS00108">
    <property type="entry name" value="PROTEIN_KINASE_ST"/>
    <property type="match status" value="1"/>
</dbReference>
<dbReference type="InterPro" id="IPR001849">
    <property type="entry name" value="PH_domain"/>
</dbReference>
<dbReference type="AlphaFoldDB" id="A0A6U4SCH0"/>
<dbReference type="Gene3D" id="3.30.200.20">
    <property type="entry name" value="Phosphorylase Kinase, domain 1"/>
    <property type="match status" value="1"/>
</dbReference>
<dbReference type="GO" id="GO:0005524">
    <property type="term" value="F:ATP binding"/>
    <property type="evidence" value="ECO:0007669"/>
    <property type="project" value="UniProtKB-UniRule"/>
</dbReference>
<evidence type="ECO:0000313" key="8">
    <source>
        <dbReference type="EMBL" id="CAD8947736.1"/>
    </source>
</evidence>